<dbReference type="Gene3D" id="3.40.630.30">
    <property type="match status" value="1"/>
</dbReference>
<gene>
    <name evidence="1" type="primary">aacA4</name>
    <name evidence="1" type="ORF">Lboz_3495</name>
</gene>
<organism evidence="1 2">
    <name type="scientific">Legionella bozemanae</name>
    <name type="common">Fluoribacter bozemanae</name>
    <dbReference type="NCBI Taxonomy" id="447"/>
    <lineage>
        <taxon>Bacteria</taxon>
        <taxon>Pseudomonadati</taxon>
        <taxon>Pseudomonadota</taxon>
        <taxon>Gammaproteobacteria</taxon>
        <taxon>Legionellales</taxon>
        <taxon>Legionellaceae</taxon>
        <taxon>Legionella</taxon>
    </lineage>
</organism>
<dbReference type="Proteomes" id="UP000054695">
    <property type="component" value="Unassembled WGS sequence"/>
</dbReference>
<keyword evidence="2" id="KW-1185">Reference proteome</keyword>
<name>A0A0W0RA12_LEGBO</name>
<dbReference type="OrthoDB" id="9814648at2"/>
<dbReference type="GO" id="GO:0016740">
    <property type="term" value="F:transferase activity"/>
    <property type="evidence" value="ECO:0007669"/>
    <property type="project" value="UniProtKB-KW"/>
</dbReference>
<dbReference type="InterPro" id="IPR016181">
    <property type="entry name" value="Acyl_CoA_acyltransferase"/>
</dbReference>
<dbReference type="SUPFAM" id="SSF55729">
    <property type="entry name" value="Acyl-CoA N-acyltransferases (Nat)"/>
    <property type="match status" value="1"/>
</dbReference>
<dbReference type="RefSeq" id="WP_058461003.1">
    <property type="nucleotide sequence ID" value="NZ_CAAAIY010000031.1"/>
</dbReference>
<keyword evidence="1" id="KW-0808">Transferase</keyword>
<evidence type="ECO:0000313" key="2">
    <source>
        <dbReference type="Proteomes" id="UP000054695"/>
    </source>
</evidence>
<dbReference type="PATRIC" id="fig|447.4.peg.3741"/>
<dbReference type="EMBL" id="LNXU01000057">
    <property type="protein sequence ID" value="KTC67852.1"/>
    <property type="molecule type" value="Genomic_DNA"/>
</dbReference>
<dbReference type="Pfam" id="PF13523">
    <property type="entry name" value="Acetyltransf_8"/>
    <property type="match status" value="1"/>
</dbReference>
<comment type="caution">
    <text evidence="1">The sequence shown here is derived from an EMBL/GenBank/DDBJ whole genome shotgun (WGS) entry which is preliminary data.</text>
</comment>
<accession>A0A0W0RA12</accession>
<sequence length="191" mass="22323">MNQNLIDSICFEKANLQHEKIIFDWLSLPHIQDFWDNSKEHKDDILNFIYGRKQHYFYGTTKYWVGFVNNEPFAFLLSDEILESQNDVTDLHKYYLSKDGHTVSLDFGIGNRDFLGRGLAAPTLKKFTAFYHNQIDNLADTFFIDPDENNPRAKHVYEQAGFEPVGEYSMQGGFFTGHKTHLMVMKLPKRT</sequence>
<dbReference type="STRING" id="447.Lboz_3495"/>
<dbReference type="AlphaFoldDB" id="A0A0W0RA12"/>
<protein>
    <submittedName>
        <fullName evidence="1">Aminoglycoside N (6')-acetyltransferase</fullName>
    </submittedName>
</protein>
<evidence type="ECO:0000313" key="1">
    <source>
        <dbReference type="EMBL" id="KTC67852.1"/>
    </source>
</evidence>
<reference evidence="1 2" key="1">
    <citation type="submission" date="2015-11" db="EMBL/GenBank/DDBJ databases">
        <title>Genomic analysis of 38 Legionella species identifies large and diverse effector repertoires.</title>
        <authorList>
            <person name="Burstein D."/>
            <person name="Amaro F."/>
            <person name="Zusman T."/>
            <person name="Lifshitz Z."/>
            <person name="Cohen O."/>
            <person name="Gilbert J.A."/>
            <person name="Pupko T."/>
            <person name="Shuman H.A."/>
            <person name="Segal G."/>
        </authorList>
    </citation>
    <scope>NUCLEOTIDE SEQUENCE [LARGE SCALE GENOMIC DNA]</scope>
    <source>
        <strain evidence="1 2">WIGA</strain>
    </source>
</reference>
<proteinExistence type="predicted"/>